<dbReference type="InterPro" id="IPR008271">
    <property type="entry name" value="Ser/Thr_kinase_AS"/>
</dbReference>
<dbReference type="PROSITE" id="PS50297">
    <property type="entry name" value="ANK_REP_REGION"/>
    <property type="match status" value="2"/>
</dbReference>
<evidence type="ECO:0000313" key="5">
    <source>
        <dbReference type="Proteomes" id="UP001447188"/>
    </source>
</evidence>
<dbReference type="PROSITE" id="PS50088">
    <property type="entry name" value="ANK_REPEAT"/>
    <property type="match status" value="2"/>
</dbReference>
<evidence type="ECO:0000259" key="3">
    <source>
        <dbReference type="PROSITE" id="PS50011"/>
    </source>
</evidence>
<dbReference type="InterPro" id="IPR000719">
    <property type="entry name" value="Prot_kinase_dom"/>
</dbReference>
<dbReference type="PANTHER" id="PTHR44167:SF24">
    <property type="entry name" value="SERINE_THREONINE-PROTEIN KINASE CHK2"/>
    <property type="match status" value="1"/>
</dbReference>
<keyword evidence="1" id="KW-0040">ANK repeat</keyword>
<dbReference type="Pfam" id="PF00069">
    <property type="entry name" value="Pkinase"/>
    <property type="match status" value="1"/>
</dbReference>
<comment type="caution">
    <text evidence="4">The sequence shown here is derived from an EMBL/GenBank/DDBJ whole genome shotgun (WGS) entry which is preliminary data.</text>
</comment>
<accession>A0ABR3G599</accession>
<dbReference type="InterPro" id="IPR011009">
    <property type="entry name" value="Kinase-like_dom_sf"/>
</dbReference>
<feature type="region of interest" description="Disordered" evidence="2">
    <location>
        <begin position="177"/>
        <end position="213"/>
    </location>
</feature>
<dbReference type="Pfam" id="PF12796">
    <property type="entry name" value="Ank_2"/>
    <property type="match status" value="1"/>
</dbReference>
<evidence type="ECO:0000256" key="2">
    <source>
        <dbReference type="SAM" id="MobiDB-lite"/>
    </source>
</evidence>
<reference evidence="4 5" key="1">
    <citation type="submission" date="2024-02" db="EMBL/GenBank/DDBJ databases">
        <title>Discinaceae phylogenomics.</title>
        <authorList>
            <person name="Dirks A.C."/>
            <person name="James T.Y."/>
        </authorList>
    </citation>
    <scope>NUCLEOTIDE SEQUENCE [LARGE SCALE GENOMIC DNA]</scope>
    <source>
        <strain evidence="4 5">ACD0624</strain>
    </source>
</reference>
<dbReference type="Gene3D" id="1.10.510.10">
    <property type="entry name" value="Transferase(Phosphotransferase) domain 1"/>
    <property type="match status" value="1"/>
</dbReference>
<dbReference type="SMART" id="SM00248">
    <property type="entry name" value="ANK"/>
    <property type="match status" value="2"/>
</dbReference>
<evidence type="ECO:0000256" key="1">
    <source>
        <dbReference type="PROSITE-ProRule" id="PRU00023"/>
    </source>
</evidence>
<dbReference type="Proteomes" id="UP001447188">
    <property type="component" value="Unassembled WGS sequence"/>
</dbReference>
<feature type="repeat" description="ANK" evidence="1">
    <location>
        <begin position="284"/>
        <end position="316"/>
    </location>
</feature>
<dbReference type="PANTHER" id="PTHR44167">
    <property type="entry name" value="OVARIAN-SPECIFIC SERINE/THREONINE-PROTEIN KINASE LOK-RELATED"/>
    <property type="match status" value="1"/>
</dbReference>
<dbReference type="InterPro" id="IPR036770">
    <property type="entry name" value="Ankyrin_rpt-contain_sf"/>
</dbReference>
<protein>
    <recommendedName>
        <fullName evidence="3">Protein kinase domain-containing protein</fullName>
    </recommendedName>
</protein>
<name>A0ABR3G599_9PEZI</name>
<evidence type="ECO:0000313" key="4">
    <source>
        <dbReference type="EMBL" id="KAL0630970.1"/>
    </source>
</evidence>
<dbReference type="SMART" id="SM00220">
    <property type="entry name" value="S_TKc"/>
    <property type="match status" value="1"/>
</dbReference>
<dbReference type="SUPFAM" id="SSF48403">
    <property type="entry name" value="Ankyrin repeat"/>
    <property type="match status" value="1"/>
</dbReference>
<feature type="repeat" description="ANK" evidence="1">
    <location>
        <begin position="318"/>
        <end position="342"/>
    </location>
</feature>
<dbReference type="PROSITE" id="PS50011">
    <property type="entry name" value="PROTEIN_KINASE_DOM"/>
    <property type="match status" value="1"/>
</dbReference>
<keyword evidence="5" id="KW-1185">Reference proteome</keyword>
<dbReference type="SUPFAM" id="SSF56112">
    <property type="entry name" value="Protein kinase-like (PK-like)"/>
    <property type="match status" value="1"/>
</dbReference>
<dbReference type="EMBL" id="JBBBZM010000329">
    <property type="protein sequence ID" value="KAL0630970.1"/>
    <property type="molecule type" value="Genomic_DNA"/>
</dbReference>
<dbReference type="PROSITE" id="PS00108">
    <property type="entry name" value="PROTEIN_KINASE_ST"/>
    <property type="match status" value="1"/>
</dbReference>
<organism evidence="4 5">
    <name type="scientific">Discina gigas</name>
    <dbReference type="NCBI Taxonomy" id="1032678"/>
    <lineage>
        <taxon>Eukaryota</taxon>
        <taxon>Fungi</taxon>
        <taxon>Dikarya</taxon>
        <taxon>Ascomycota</taxon>
        <taxon>Pezizomycotina</taxon>
        <taxon>Pezizomycetes</taxon>
        <taxon>Pezizales</taxon>
        <taxon>Discinaceae</taxon>
        <taxon>Discina</taxon>
    </lineage>
</organism>
<feature type="domain" description="Protein kinase" evidence="3">
    <location>
        <begin position="1"/>
        <end position="175"/>
    </location>
</feature>
<dbReference type="InterPro" id="IPR002110">
    <property type="entry name" value="Ankyrin_rpt"/>
</dbReference>
<sequence length="368" mass="40478">MEYIEHGDLSQYIRNYPAKAKAEAKAIILQILEGLEVLHERGICHRDLKPQNVLIASASPIWVKITDFGVSKHAAGKSMQTNCGTFFHRAPEQQGLLPKYLTTRNNYTIAVDLWALGVVAHEVLTTEIPFLESFPVESLQKHGAGAEGIDSVKSLMAVDPAKRPVAKEALKSPWLMGADLSGINSGEPTPPKTTPPKLDDPPTTKPAPPTGSRLLRSQFQHLGVSLSDETADQLFTREDRDEISDTLHSLGDQNIWARTAVSMGYVEVPRVLLRIIDFIDGMDEGMSMLQLAARENQVAVMRLLLNRGANANTPPSIHGRTALQVAAERGHVEGMKLLIDGGLTSLRHSPTMQRRLCRQLQRAGTSRR</sequence>
<proteinExistence type="predicted"/>
<dbReference type="Gene3D" id="1.25.40.20">
    <property type="entry name" value="Ankyrin repeat-containing domain"/>
    <property type="match status" value="1"/>
</dbReference>
<gene>
    <name evidence="4" type="ORF">Q9L58_010180</name>
</gene>